<gene>
    <name evidence="1" type="ORF">XELAEV_18016745mg</name>
</gene>
<dbReference type="AlphaFoldDB" id="A0A974DCF8"/>
<sequence>MLRLLLHPLRQCCKTGGMEKAGAGYKTNGGGITAQKAGFFLLFKWPVQPWLLRFPNLHQPFCPSSDFTDGQSGVGPHDCHYNEWELKLDVISHQCSWSMTAITEGL</sequence>
<reference evidence="2" key="1">
    <citation type="journal article" date="2016" name="Nature">
        <title>Genome evolution in the allotetraploid frog Xenopus laevis.</title>
        <authorList>
            <person name="Session A.M."/>
            <person name="Uno Y."/>
            <person name="Kwon T."/>
            <person name="Chapman J.A."/>
            <person name="Toyoda A."/>
            <person name="Takahashi S."/>
            <person name="Fukui A."/>
            <person name="Hikosaka A."/>
            <person name="Suzuki A."/>
            <person name="Kondo M."/>
            <person name="van Heeringen S.J."/>
            <person name="Quigley I."/>
            <person name="Heinz S."/>
            <person name="Ogino H."/>
            <person name="Ochi H."/>
            <person name="Hellsten U."/>
            <person name="Lyons J.B."/>
            <person name="Simakov O."/>
            <person name="Putnam N."/>
            <person name="Stites J."/>
            <person name="Kuroki Y."/>
            <person name="Tanaka T."/>
            <person name="Michiue T."/>
            <person name="Watanabe M."/>
            <person name="Bogdanovic O."/>
            <person name="Lister R."/>
            <person name="Georgiou G."/>
            <person name="Paranjpe S.S."/>
            <person name="van Kruijsbergen I."/>
            <person name="Shu S."/>
            <person name="Carlson J."/>
            <person name="Kinoshita T."/>
            <person name="Ohta Y."/>
            <person name="Mawaribuchi S."/>
            <person name="Jenkins J."/>
            <person name="Grimwood J."/>
            <person name="Schmutz J."/>
            <person name="Mitros T."/>
            <person name="Mozaffari S.V."/>
            <person name="Suzuki Y."/>
            <person name="Haramoto Y."/>
            <person name="Yamamoto T.S."/>
            <person name="Takagi C."/>
            <person name="Heald R."/>
            <person name="Miller K."/>
            <person name="Haudenschild C."/>
            <person name="Kitzman J."/>
            <person name="Nakayama T."/>
            <person name="Izutsu Y."/>
            <person name="Robert J."/>
            <person name="Fortriede J."/>
            <person name="Burns K."/>
            <person name="Lotay V."/>
            <person name="Karimi K."/>
            <person name="Yasuoka Y."/>
            <person name="Dichmann D.S."/>
            <person name="Flajnik M.F."/>
            <person name="Houston D.W."/>
            <person name="Shendure J."/>
            <person name="DuPasquier L."/>
            <person name="Vize P.D."/>
            <person name="Zorn A.M."/>
            <person name="Ito M."/>
            <person name="Marcotte E.M."/>
            <person name="Wallingford J.B."/>
            <person name="Ito Y."/>
            <person name="Asashima M."/>
            <person name="Ueno N."/>
            <person name="Matsuda Y."/>
            <person name="Veenstra G.J."/>
            <person name="Fujiyama A."/>
            <person name="Harland R.M."/>
            <person name="Taira M."/>
            <person name="Rokhsar D.S."/>
        </authorList>
    </citation>
    <scope>NUCLEOTIDE SEQUENCE [LARGE SCALE GENOMIC DNA]</scope>
    <source>
        <strain evidence="2">J</strain>
    </source>
</reference>
<dbReference type="Proteomes" id="UP000694892">
    <property type="component" value="Chromosome 3L"/>
</dbReference>
<accession>A0A974DCF8</accession>
<protein>
    <submittedName>
        <fullName evidence="1">Uncharacterized protein</fullName>
    </submittedName>
</protein>
<proteinExistence type="predicted"/>
<evidence type="ECO:0000313" key="1">
    <source>
        <dbReference type="EMBL" id="OCT88116.1"/>
    </source>
</evidence>
<evidence type="ECO:0000313" key="2">
    <source>
        <dbReference type="Proteomes" id="UP000694892"/>
    </source>
</evidence>
<organism evidence="1 2">
    <name type="scientific">Xenopus laevis</name>
    <name type="common">African clawed frog</name>
    <dbReference type="NCBI Taxonomy" id="8355"/>
    <lineage>
        <taxon>Eukaryota</taxon>
        <taxon>Metazoa</taxon>
        <taxon>Chordata</taxon>
        <taxon>Craniata</taxon>
        <taxon>Vertebrata</taxon>
        <taxon>Euteleostomi</taxon>
        <taxon>Amphibia</taxon>
        <taxon>Batrachia</taxon>
        <taxon>Anura</taxon>
        <taxon>Pipoidea</taxon>
        <taxon>Pipidae</taxon>
        <taxon>Xenopodinae</taxon>
        <taxon>Xenopus</taxon>
        <taxon>Xenopus</taxon>
    </lineage>
</organism>
<name>A0A974DCF8_XENLA</name>
<dbReference type="EMBL" id="CM004470">
    <property type="protein sequence ID" value="OCT88116.1"/>
    <property type="molecule type" value="Genomic_DNA"/>
</dbReference>